<protein>
    <submittedName>
        <fullName evidence="1">Uncharacterized protein</fullName>
    </submittedName>
</protein>
<dbReference type="SUPFAM" id="SSF75011">
    <property type="entry name" value="3-carboxy-cis,cis-mucoante lactonizing enzyme"/>
    <property type="match status" value="1"/>
</dbReference>
<accession>A0A8S3R998</accession>
<evidence type="ECO:0000313" key="1">
    <source>
        <dbReference type="EMBL" id="CAG2203318.1"/>
    </source>
</evidence>
<dbReference type="Proteomes" id="UP000683360">
    <property type="component" value="Unassembled WGS sequence"/>
</dbReference>
<keyword evidence="2" id="KW-1185">Reference proteome</keyword>
<reference evidence="1" key="1">
    <citation type="submission" date="2021-03" db="EMBL/GenBank/DDBJ databases">
        <authorList>
            <person name="Bekaert M."/>
        </authorList>
    </citation>
    <scope>NUCLEOTIDE SEQUENCE</scope>
</reference>
<dbReference type="InterPro" id="IPR011042">
    <property type="entry name" value="6-blade_b-propeller_TolB-like"/>
</dbReference>
<dbReference type="OrthoDB" id="6120129at2759"/>
<proteinExistence type="predicted"/>
<evidence type="ECO:0000313" key="2">
    <source>
        <dbReference type="Proteomes" id="UP000683360"/>
    </source>
</evidence>
<dbReference type="AlphaFoldDB" id="A0A8S3R998"/>
<organism evidence="1 2">
    <name type="scientific">Mytilus edulis</name>
    <name type="common">Blue mussel</name>
    <dbReference type="NCBI Taxonomy" id="6550"/>
    <lineage>
        <taxon>Eukaryota</taxon>
        <taxon>Metazoa</taxon>
        <taxon>Spiralia</taxon>
        <taxon>Lophotrochozoa</taxon>
        <taxon>Mollusca</taxon>
        <taxon>Bivalvia</taxon>
        <taxon>Autobranchia</taxon>
        <taxon>Pteriomorphia</taxon>
        <taxon>Mytilida</taxon>
        <taxon>Mytiloidea</taxon>
        <taxon>Mytilidae</taxon>
        <taxon>Mytilinae</taxon>
        <taxon>Mytilus</taxon>
    </lineage>
</organism>
<dbReference type="Gene3D" id="2.120.10.30">
    <property type="entry name" value="TolB, C-terminal domain"/>
    <property type="match status" value="1"/>
</dbReference>
<comment type="caution">
    <text evidence="1">The sequence shown here is derived from an EMBL/GenBank/DDBJ whole genome shotgun (WGS) entry which is preliminary data.</text>
</comment>
<name>A0A8S3R998_MYTED</name>
<gene>
    <name evidence="1" type="ORF">MEDL_17836</name>
</gene>
<sequence>MSPNIFKRKSIPLSGYPCDITVTGRNKVAVTLYLNKEIAIVDIDSSKPLYSFQESDCCYGITYTDEKLVVSLQNQTIQIIDLFGKVLIEISTTNTGTYCTMFENRLYYTAVYDDVVCCCNLNGDVIWEFTCKELSKPHDITHDAFGNIFVTCEKK</sequence>
<dbReference type="EMBL" id="CAJPWZ010000917">
    <property type="protein sequence ID" value="CAG2203318.1"/>
    <property type="molecule type" value="Genomic_DNA"/>
</dbReference>